<reference evidence="1 2" key="1">
    <citation type="journal article" date="2020" name="Mol. Biol. Evol.">
        <title>Distinct Expression and Methylation Patterns for Genes with Different Fates following a Single Whole-Genome Duplication in Flowering Plants.</title>
        <authorList>
            <person name="Shi T."/>
            <person name="Rahmani R.S."/>
            <person name="Gugger P.F."/>
            <person name="Wang M."/>
            <person name="Li H."/>
            <person name="Zhang Y."/>
            <person name="Li Z."/>
            <person name="Wang Q."/>
            <person name="Van de Peer Y."/>
            <person name="Marchal K."/>
            <person name="Chen J."/>
        </authorList>
    </citation>
    <scope>NUCLEOTIDE SEQUENCE [LARGE SCALE GENOMIC DNA]</scope>
    <source>
        <tissue evidence="1">Leaf</tissue>
    </source>
</reference>
<organism evidence="1 2">
    <name type="scientific">Nelumbo nucifera</name>
    <name type="common">Sacred lotus</name>
    <dbReference type="NCBI Taxonomy" id="4432"/>
    <lineage>
        <taxon>Eukaryota</taxon>
        <taxon>Viridiplantae</taxon>
        <taxon>Streptophyta</taxon>
        <taxon>Embryophyta</taxon>
        <taxon>Tracheophyta</taxon>
        <taxon>Spermatophyta</taxon>
        <taxon>Magnoliopsida</taxon>
        <taxon>Proteales</taxon>
        <taxon>Nelumbonaceae</taxon>
        <taxon>Nelumbo</taxon>
    </lineage>
</organism>
<keyword evidence="2" id="KW-1185">Reference proteome</keyword>
<dbReference type="PANTHER" id="PTHR36616">
    <property type="entry name" value="BNAC07G32700D PROTEIN"/>
    <property type="match status" value="1"/>
</dbReference>
<protein>
    <submittedName>
        <fullName evidence="1">Uncharacterized protein</fullName>
    </submittedName>
</protein>
<name>A0A822YFW5_NELNU</name>
<proteinExistence type="predicted"/>
<gene>
    <name evidence="1" type="ORF">HUJ06_031323</name>
</gene>
<dbReference type="EMBL" id="DUZY01000002">
    <property type="protein sequence ID" value="DAD29855.1"/>
    <property type="molecule type" value="Genomic_DNA"/>
</dbReference>
<evidence type="ECO:0000313" key="2">
    <source>
        <dbReference type="Proteomes" id="UP000607653"/>
    </source>
</evidence>
<sequence>MLQLFFAVAFSAVPLTLYLPPLRSLNLFVETIEMFLRETSVYTGRVYPRLRLACSRVMASFTGVRRLLRLAIWVGVLASLLIR</sequence>
<dbReference type="Proteomes" id="UP000607653">
    <property type="component" value="Unassembled WGS sequence"/>
</dbReference>
<comment type="caution">
    <text evidence="1">The sequence shown here is derived from an EMBL/GenBank/DDBJ whole genome shotgun (WGS) entry which is preliminary data.</text>
</comment>
<dbReference type="PANTHER" id="PTHR36616:SF4">
    <property type="entry name" value="OS03G0174800 PROTEIN"/>
    <property type="match status" value="1"/>
</dbReference>
<evidence type="ECO:0000313" key="1">
    <source>
        <dbReference type="EMBL" id="DAD29855.1"/>
    </source>
</evidence>
<dbReference type="AlphaFoldDB" id="A0A822YFW5"/>
<accession>A0A822YFW5</accession>